<gene>
    <name evidence="3" type="ORF">PKNH_0001500</name>
</gene>
<evidence type="ECO:0000256" key="1">
    <source>
        <dbReference type="SAM" id="MobiDB-lite"/>
    </source>
</evidence>
<accession>A0A6H5FTT4</accession>
<protein>
    <submittedName>
        <fullName evidence="3">SICAvar, type I</fullName>
    </submittedName>
</protein>
<feature type="non-terminal residue" evidence="3">
    <location>
        <position position="357"/>
    </location>
</feature>
<dbReference type="GeneID" id="62347961"/>
<keyword evidence="4" id="KW-1185">Reference proteome</keyword>
<feature type="compositionally biased region" description="Gly residues" evidence="1">
    <location>
        <begin position="1"/>
        <end position="25"/>
    </location>
</feature>
<evidence type="ECO:0000259" key="2">
    <source>
        <dbReference type="Pfam" id="PF12887"/>
    </source>
</evidence>
<dbReference type="AlphaFoldDB" id="A0A6H5FTT4"/>
<sequence length="357" mass="38103">MVSGSGNGGGAGGGGSGTGGAGAAGGTTPMFQEWLEKLSTDGALTSSSSGQNIAEKVRTDLEKTWKKLEGSLVPQESAEIHKFCGKGSITWPAGSGAQPQYMEILCQALLEIKYFVSGVSRRRKLQDGKPTGYDEAPVIADFTEDKGEAFNRCIVGTVALSTIYGDHCKLMEVIEKVETNIGDKVDAQLIEHLKQGGKSGKPDLSKQLNKCSALTYNDLIVGKSVLGDTIKLWTKQKRDEGNSGPWRIKIPWSHWPSICNSGKQPAGDSTKQKEYLKDNASSMTDFMKLSSSTTQSSSAGTPSISDVLVNEDYTIPKDKLLTAFESVVQSASTVSSPNSLDVKTLMDSLTKLSQDQS</sequence>
<dbReference type="Proteomes" id="UP000031513">
    <property type="component" value="Unassembled WGS sequence"/>
</dbReference>
<dbReference type="EMBL" id="CADCXE010000012">
    <property type="protein sequence ID" value="CAA9991377.1"/>
    <property type="molecule type" value="Genomic_DNA"/>
</dbReference>
<dbReference type="InterPro" id="IPR024290">
    <property type="entry name" value="SICA_extracell_a"/>
</dbReference>
<dbReference type="Pfam" id="PF12887">
    <property type="entry name" value="SICA_alpha"/>
    <property type="match status" value="1"/>
</dbReference>
<evidence type="ECO:0000313" key="3">
    <source>
        <dbReference type="EMBL" id="CAA9991377.1"/>
    </source>
</evidence>
<dbReference type="RefSeq" id="XP_038970108.1">
    <property type="nucleotide sequence ID" value="XM_039113442.1"/>
</dbReference>
<organism evidence="3 4">
    <name type="scientific">Plasmodium knowlesi (strain H)</name>
    <dbReference type="NCBI Taxonomy" id="5851"/>
    <lineage>
        <taxon>Eukaryota</taxon>
        <taxon>Sar</taxon>
        <taxon>Alveolata</taxon>
        <taxon>Apicomplexa</taxon>
        <taxon>Aconoidasida</taxon>
        <taxon>Haemosporida</taxon>
        <taxon>Plasmodiidae</taxon>
        <taxon>Plasmodium</taxon>
        <taxon>Plasmodium (Plasmodium)</taxon>
    </lineage>
</organism>
<comment type="caution">
    <text evidence="3">The sequence shown here is derived from an EMBL/GenBank/DDBJ whole genome shotgun (WGS) entry which is preliminary data.</text>
</comment>
<dbReference type="KEGG" id="pkn:PKNH_0001500"/>
<name>A0A6H5FTT4_PLAKH</name>
<dbReference type="VEuPathDB" id="PlasmoDB:PKNH_0001500"/>
<proteinExistence type="predicted"/>
<dbReference type="InParanoid" id="A0A6H5FTT4"/>
<feature type="domain" description="Schizont-infected cell agglutination extracellular alpha" evidence="2">
    <location>
        <begin position="29"/>
        <end position="233"/>
    </location>
</feature>
<evidence type="ECO:0000313" key="4">
    <source>
        <dbReference type="Proteomes" id="UP000031513"/>
    </source>
</evidence>
<reference evidence="3" key="1">
    <citation type="submission" date="2020-02" db="EMBL/GenBank/DDBJ databases">
        <authorList>
            <consortium name="Pathogen Informatics"/>
        </authorList>
    </citation>
    <scope>NUCLEOTIDE SEQUENCE [LARGE SCALE GENOMIC DNA]</scope>
    <source>
        <strain evidence="3">H</strain>
    </source>
</reference>
<feature type="region of interest" description="Disordered" evidence="1">
    <location>
        <begin position="1"/>
        <end position="31"/>
    </location>
</feature>